<dbReference type="EMBL" id="JARK01001347">
    <property type="protein sequence ID" value="EYC26062.1"/>
    <property type="molecule type" value="Genomic_DNA"/>
</dbReference>
<name>A0A016VGE4_9BILA</name>
<sequence length="78" mass="9392">MPKLLIDCFRQLFSSANLGHHLLPQQDWVQHRFGSSSPQISRPRMQQDRTRRFFTVRHQYLCNYTEHFRDGKFKTVAV</sequence>
<protein>
    <submittedName>
        <fullName evidence="1">Uncharacterized protein</fullName>
    </submittedName>
</protein>
<dbReference type="Proteomes" id="UP000024635">
    <property type="component" value="Unassembled WGS sequence"/>
</dbReference>
<proteinExistence type="predicted"/>
<reference evidence="2" key="1">
    <citation type="journal article" date="2015" name="Nat. Genet.">
        <title>The genome and transcriptome of the zoonotic hookworm Ancylostoma ceylanicum identify infection-specific gene families.</title>
        <authorList>
            <person name="Schwarz E.M."/>
            <person name="Hu Y."/>
            <person name="Antoshechkin I."/>
            <person name="Miller M.M."/>
            <person name="Sternberg P.W."/>
            <person name="Aroian R.V."/>
        </authorList>
    </citation>
    <scope>NUCLEOTIDE SEQUENCE</scope>
    <source>
        <strain evidence="2">HY135</strain>
    </source>
</reference>
<evidence type="ECO:0000313" key="1">
    <source>
        <dbReference type="EMBL" id="EYC26062.1"/>
    </source>
</evidence>
<evidence type="ECO:0000313" key="2">
    <source>
        <dbReference type="Proteomes" id="UP000024635"/>
    </source>
</evidence>
<keyword evidence="2" id="KW-1185">Reference proteome</keyword>
<comment type="caution">
    <text evidence="1">The sequence shown here is derived from an EMBL/GenBank/DDBJ whole genome shotgun (WGS) entry which is preliminary data.</text>
</comment>
<organism evidence="1 2">
    <name type="scientific">Ancylostoma ceylanicum</name>
    <dbReference type="NCBI Taxonomy" id="53326"/>
    <lineage>
        <taxon>Eukaryota</taxon>
        <taxon>Metazoa</taxon>
        <taxon>Ecdysozoa</taxon>
        <taxon>Nematoda</taxon>
        <taxon>Chromadorea</taxon>
        <taxon>Rhabditida</taxon>
        <taxon>Rhabditina</taxon>
        <taxon>Rhabditomorpha</taxon>
        <taxon>Strongyloidea</taxon>
        <taxon>Ancylostomatidae</taxon>
        <taxon>Ancylostomatinae</taxon>
        <taxon>Ancylostoma</taxon>
    </lineage>
</organism>
<dbReference type="AlphaFoldDB" id="A0A016VGE4"/>
<accession>A0A016VGE4</accession>
<gene>
    <name evidence="1" type="primary">Acey_s0011.g1537</name>
    <name evidence="1" type="ORF">Y032_0011g1537</name>
</gene>